<evidence type="ECO:0000313" key="1">
    <source>
        <dbReference type="EMBL" id="NJC33862.1"/>
    </source>
</evidence>
<dbReference type="InterPro" id="IPR053745">
    <property type="entry name" value="Viral_Tail_Comp_sf"/>
</dbReference>
<evidence type="ECO:0008006" key="3">
    <source>
        <dbReference type="Google" id="ProtNLM"/>
    </source>
</evidence>
<dbReference type="Gene3D" id="3.30.2000.30">
    <property type="match status" value="1"/>
</dbReference>
<sequence>MNALSAAELALFERLNGAIAAAVYQDVPAGVGLPFVKLGDMTANRLGGKDDPDRLLTVNIGLVTEGQERKPAIDLAAAIETLLDGFEIDVPDDEDGTSWRLEMSWERTDLAEDDELDAYLGSIDVEVRALR</sequence>
<proteinExistence type="predicted"/>
<name>A0ABX0XLX2_9SPHN</name>
<accession>A0ABX0XLX2</accession>
<comment type="caution">
    <text evidence="1">The sequence shown here is derived from an EMBL/GenBank/DDBJ whole genome shotgun (WGS) entry which is preliminary data.</text>
</comment>
<gene>
    <name evidence="1" type="ORF">GGR88_001336</name>
</gene>
<dbReference type="EMBL" id="JAATJE010000001">
    <property type="protein sequence ID" value="NJC33862.1"/>
    <property type="molecule type" value="Genomic_DNA"/>
</dbReference>
<organism evidence="1 2">
    <name type="scientific">Sphingomonas jejuensis</name>
    <dbReference type="NCBI Taxonomy" id="904715"/>
    <lineage>
        <taxon>Bacteria</taxon>
        <taxon>Pseudomonadati</taxon>
        <taxon>Pseudomonadota</taxon>
        <taxon>Alphaproteobacteria</taxon>
        <taxon>Sphingomonadales</taxon>
        <taxon>Sphingomonadaceae</taxon>
        <taxon>Sphingomonas</taxon>
    </lineage>
</organism>
<dbReference type="Proteomes" id="UP000734218">
    <property type="component" value="Unassembled WGS sequence"/>
</dbReference>
<protein>
    <recommendedName>
        <fullName evidence="3">DUF3168 domain-containing protein</fullName>
    </recommendedName>
</protein>
<reference evidence="1 2" key="1">
    <citation type="submission" date="2020-03" db="EMBL/GenBank/DDBJ databases">
        <title>Genomic Encyclopedia of Type Strains, Phase IV (KMG-IV): sequencing the most valuable type-strain genomes for metagenomic binning, comparative biology and taxonomic classification.</title>
        <authorList>
            <person name="Goeker M."/>
        </authorList>
    </citation>
    <scope>NUCLEOTIDE SEQUENCE [LARGE SCALE GENOMIC DNA]</scope>
    <source>
        <strain evidence="1 2">DSM 27651</strain>
    </source>
</reference>
<evidence type="ECO:0000313" key="2">
    <source>
        <dbReference type="Proteomes" id="UP000734218"/>
    </source>
</evidence>
<keyword evidence="2" id="KW-1185">Reference proteome</keyword>
<dbReference type="RefSeq" id="WP_167953791.1">
    <property type="nucleotide sequence ID" value="NZ_JAATJE010000001.1"/>
</dbReference>